<evidence type="ECO:0000313" key="9">
    <source>
        <dbReference type="EMBL" id="ALA57942.1"/>
    </source>
</evidence>
<gene>
    <name evidence="5" type="ORF">NITMOv2_0077</name>
    <name evidence="6" type="ORF">NITMOv2_0115</name>
    <name evidence="7" type="ORF">NITMOv2_0783</name>
    <name evidence="8" type="ORF">NITMOv2_1366</name>
    <name evidence="9" type="ORF">NITMOv2_1516</name>
    <name evidence="10" type="ORF">NITMOv2_1747</name>
    <name evidence="11" type="ORF">NITMOv2_3099</name>
    <name evidence="12" type="ORF">NITMOv2_4667</name>
    <name evidence="13" type="ORF">NITMOv2_4704</name>
</gene>
<dbReference type="Pfam" id="PF01695">
    <property type="entry name" value="IstB_IS21"/>
    <property type="match status" value="1"/>
</dbReference>
<dbReference type="Gene3D" id="3.40.50.300">
    <property type="entry name" value="P-loop containing nucleotide triphosphate hydrolases"/>
    <property type="match status" value="1"/>
</dbReference>
<evidence type="ECO:0000313" key="6">
    <source>
        <dbReference type="EMBL" id="ALA56555.1"/>
    </source>
</evidence>
<name>A0A0K2G8N0_NITMO</name>
<dbReference type="EMBL" id="CP011801">
    <property type="protein sequence ID" value="ALA57219.1"/>
    <property type="molecule type" value="Genomic_DNA"/>
</dbReference>
<proteinExistence type="inferred from homology"/>
<keyword evidence="3 7" id="KW-0067">ATP-binding</keyword>
<dbReference type="EMBL" id="CP011801">
    <property type="protein sequence ID" value="ALA57794.1"/>
    <property type="molecule type" value="Genomic_DNA"/>
</dbReference>
<dbReference type="EMBL" id="CP011801">
    <property type="protein sequence ID" value="ALA56519.1"/>
    <property type="molecule type" value="Genomic_DNA"/>
</dbReference>
<dbReference type="KEGG" id="nmv:NITMOv2_1366"/>
<dbReference type="PANTHER" id="PTHR30050">
    <property type="entry name" value="CHROMOSOMAL REPLICATION INITIATOR PROTEIN DNAA"/>
    <property type="match status" value="1"/>
</dbReference>
<comment type="similarity">
    <text evidence="1">Belongs to the IS21/IS1162 putative ATP-binding protein family.</text>
</comment>
<dbReference type="KEGG" id="nmv:NITMOv2_0783"/>
<evidence type="ECO:0000313" key="5">
    <source>
        <dbReference type="EMBL" id="ALA56519.1"/>
    </source>
</evidence>
<dbReference type="KEGG" id="nmv:NITMOv2_1516"/>
<dbReference type="EMBL" id="CP011801">
    <property type="protein sequence ID" value="ALA61073.1"/>
    <property type="molecule type" value="Genomic_DNA"/>
</dbReference>
<evidence type="ECO:0000313" key="12">
    <source>
        <dbReference type="EMBL" id="ALA61038.1"/>
    </source>
</evidence>
<dbReference type="EMBL" id="CP011801">
    <property type="protein sequence ID" value="ALA56555.1"/>
    <property type="molecule type" value="Genomic_DNA"/>
</dbReference>
<evidence type="ECO:0000313" key="10">
    <source>
        <dbReference type="EMBL" id="ALA58167.1"/>
    </source>
</evidence>
<evidence type="ECO:0000313" key="13">
    <source>
        <dbReference type="EMBL" id="ALA61073.1"/>
    </source>
</evidence>
<dbReference type="OrthoDB" id="9776217at2"/>
<dbReference type="KEGG" id="nmv:NITMOv2_4704"/>
<dbReference type="InterPro" id="IPR027417">
    <property type="entry name" value="P-loop_NTPase"/>
</dbReference>
<dbReference type="NCBIfam" id="NF038214">
    <property type="entry name" value="IS21_help_AAA"/>
    <property type="match status" value="1"/>
</dbReference>
<dbReference type="KEGG" id="nmv:NITMOv2_3099"/>
<dbReference type="EMBL" id="CP011801">
    <property type="protein sequence ID" value="ALA58167.1"/>
    <property type="molecule type" value="Genomic_DNA"/>
</dbReference>
<dbReference type="PIRSF" id="PIRSF003073">
    <property type="entry name" value="DNAC_TnpB_IstB"/>
    <property type="match status" value="1"/>
</dbReference>
<evidence type="ECO:0000256" key="1">
    <source>
        <dbReference type="ARBA" id="ARBA00008059"/>
    </source>
</evidence>
<dbReference type="PANTHER" id="PTHR30050:SF4">
    <property type="entry name" value="ATP-BINDING PROTEIN RV3427C IN INSERTION SEQUENCE-RELATED"/>
    <property type="match status" value="1"/>
</dbReference>
<dbReference type="InterPro" id="IPR028350">
    <property type="entry name" value="DNAC/IstB-like"/>
</dbReference>
<dbReference type="KEGG" id="nmv:NITMOv2_0115"/>
<evidence type="ECO:0000256" key="3">
    <source>
        <dbReference type="ARBA" id="ARBA00022840"/>
    </source>
</evidence>
<dbReference type="FunFam" id="3.40.50.300:FF:001361">
    <property type="entry name" value="AAA family ATPase"/>
    <property type="match status" value="1"/>
</dbReference>
<evidence type="ECO:0000313" key="7">
    <source>
        <dbReference type="EMBL" id="ALA57219.1"/>
    </source>
</evidence>
<dbReference type="InterPro" id="IPR047661">
    <property type="entry name" value="IstB"/>
</dbReference>
<dbReference type="EMBL" id="CP011801">
    <property type="protein sequence ID" value="ALA57942.1"/>
    <property type="molecule type" value="Genomic_DNA"/>
</dbReference>
<dbReference type="EMBL" id="CP011801">
    <property type="protein sequence ID" value="ALA61038.1"/>
    <property type="molecule type" value="Genomic_DNA"/>
</dbReference>
<dbReference type="GO" id="GO:0006260">
    <property type="term" value="P:DNA replication"/>
    <property type="evidence" value="ECO:0007669"/>
    <property type="project" value="TreeGrafter"/>
</dbReference>
<feature type="domain" description="AAA+ ATPase" evidence="4">
    <location>
        <begin position="98"/>
        <end position="231"/>
    </location>
</feature>
<sequence>MLRHPTLTALEAMKLTGMATALAEQLEMPEVQRLSFEERLGLLVDRECTVRDNHRLARRLAQARFPGSATLEDLDYRHPRGLEKSVIASLATGQWIRQHDNVLIVGPTGAGKTYLACALAQMACRLGCSALYLRLPRFFRELAVAKGDGRYGRLLRSLAKTDLVVLDDWGLAPLTDEQRRDLLELLDDRHGRRATLVASQLPIDHWHTAIGEPTLADAILDRLVHNAYKITLKGESMRKRLAKSDGSRPLKTDH</sequence>
<dbReference type="InterPro" id="IPR003593">
    <property type="entry name" value="AAA+_ATPase"/>
</dbReference>
<protein>
    <submittedName>
        <fullName evidence="7">Putative insertion sequence ATP-binding protein y4pL</fullName>
    </submittedName>
</protein>
<dbReference type="KEGG" id="nmv:NITMOv2_0077"/>
<dbReference type="RefSeq" id="WP_053378012.1">
    <property type="nucleotide sequence ID" value="NZ_CP011801.1"/>
</dbReference>
<dbReference type="GO" id="GO:0005524">
    <property type="term" value="F:ATP binding"/>
    <property type="evidence" value="ECO:0007669"/>
    <property type="project" value="UniProtKB-KW"/>
</dbReference>
<dbReference type="AlphaFoldDB" id="A0A0K2G8N0"/>
<keyword evidence="2" id="KW-0547">Nucleotide-binding</keyword>
<dbReference type="KEGG" id="nmv:NITMOv2_1747"/>
<keyword evidence="14" id="KW-1185">Reference proteome</keyword>
<dbReference type="EMBL" id="CP011801">
    <property type="protein sequence ID" value="ALA59498.1"/>
    <property type="molecule type" value="Genomic_DNA"/>
</dbReference>
<dbReference type="KEGG" id="nmv:NITMOv2_4667"/>
<dbReference type="SMART" id="SM00382">
    <property type="entry name" value="AAA"/>
    <property type="match status" value="1"/>
</dbReference>
<dbReference type="Proteomes" id="UP000069205">
    <property type="component" value="Chromosome"/>
</dbReference>
<evidence type="ECO:0000313" key="14">
    <source>
        <dbReference type="Proteomes" id="UP000069205"/>
    </source>
</evidence>
<accession>A0A0K2G8N0</accession>
<evidence type="ECO:0000256" key="2">
    <source>
        <dbReference type="ARBA" id="ARBA00022741"/>
    </source>
</evidence>
<dbReference type="STRING" id="42253.NITMOv2_0077"/>
<organism evidence="7 14">
    <name type="scientific">Nitrospira moscoviensis</name>
    <dbReference type="NCBI Taxonomy" id="42253"/>
    <lineage>
        <taxon>Bacteria</taxon>
        <taxon>Pseudomonadati</taxon>
        <taxon>Nitrospirota</taxon>
        <taxon>Nitrospiria</taxon>
        <taxon>Nitrospirales</taxon>
        <taxon>Nitrospiraceae</taxon>
        <taxon>Nitrospira</taxon>
    </lineage>
</organism>
<dbReference type="PATRIC" id="fig|42253.5.peg.114"/>
<dbReference type="CDD" id="cd00009">
    <property type="entry name" value="AAA"/>
    <property type="match status" value="1"/>
</dbReference>
<evidence type="ECO:0000313" key="8">
    <source>
        <dbReference type="EMBL" id="ALA57794.1"/>
    </source>
</evidence>
<dbReference type="SUPFAM" id="SSF52540">
    <property type="entry name" value="P-loop containing nucleoside triphosphate hydrolases"/>
    <property type="match status" value="1"/>
</dbReference>
<dbReference type="InterPro" id="IPR002611">
    <property type="entry name" value="IstB_ATP-bd"/>
</dbReference>
<evidence type="ECO:0000259" key="4">
    <source>
        <dbReference type="SMART" id="SM00382"/>
    </source>
</evidence>
<evidence type="ECO:0000313" key="11">
    <source>
        <dbReference type="EMBL" id="ALA59498.1"/>
    </source>
</evidence>
<reference evidence="7 14" key="1">
    <citation type="journal article" date="2015" name="Proc. Natl. Acad. Sci. U.S.A.">
        <title>Expanded metabolic versatility of ubiquitous nitrite-oxidizing bacteria from the genus Nitrospira.</title>
        <authorList>
            <person name="Koch H."/>
            <person name="Lucker S."/>
            <person name="Albertsen M."/>
            <person name="Kitzinger K."/>
            <person name="Herbold C."/>
            <person name="Spieck E."/>
            <person name="Nielsen P.H."/>
            <person name="Wagner M."/>
            <person name="Daims H."/>
        </authorList>
    </citation>
    <scope>NUCLEOTIDE SEQUENCE [LARGE SCALE GENOMIC DNA]</scope>
    <source>
        <strain evidence="7 14">NSP M-1</strain>
    </source>
</reference>